<gene>
    <name evidence="1" type="ORF">Bhyg_09605</name>
</gene>
<keyword evidence="2" id="KW-1185">Reference proteome</keyword>
<comment type="caution">
    <text evidence="1">The sequence shown here is derived from an EMBL/GenBank/DDBJ whole genome shotgun (WGS) entry which is preliminary data.</text>
</comment>
<evidence type="ECO:0000313" key="1">
    <source>
        <dbReference type="EMBL" id="KAJ6644636.1"/>
    </source>
</evidence>
<name>A0A9Q0N7X3_9DIPT</name>
<sequence>MNNGYHVQCTELTEHSLAEVINGTTEWKCPSCRVRATRRTIVSGGDLNENENMVTIQNLQNLTNRVNQITQSSSSTIAQINGILSSLNTDLLTVVMKIVAYIGSSVKQEEVRAVYIGDIDIAEDSVISVMGVVPENRIIVGDYLMAPATSSS</sequence>
<dbReference type="OrthoDB" id="7448942at2759"/>
<dbReference type="AlphaFoldDB" id="A0A9Q0N7X3"/>
<dbReference type="EMBL" id="WJQU01000002">
    <property type="protein sequence ID" value="KAJ6644636.1"/>
    <property type="molecule type" value="Genomic_DNA"/>
</dbReference>
<protein>
    <submittedName>
        <fullName evidence="1">Uncharacterized protein</fullName>
    </submittedName>
</protein>
<accession>A0A9Q0N7X3</accession>
<reference evidence="1" key="1">
    <citation type="submission" date="2022-07" db="EMBL/GenBank/DDBJ databases">
        <authorList>
            <person name="Trinca V."/>
            <person name="Uliana J.V.C."/>
            <person name="Torres T.T."/>
            <person name="Ward R.J."/>
            <person name="Monesi N."/>
        </authorList>
    </citation>
    <scope>NUCLEOTIDE SEQUENCE</scope>
    <source>
        <strain evidence="1">HSMRA1968</strain>
        <tissue evidence="1">Whole embryos</tissue>
    </source>
</reference>
<organism evidence="1 2">
    <name type="scientific">Pseudolycoriella hygida</name>
    <dbReference type="NCBI Taxonomy" id="35572"/>
    <lineage>
        <taxon>Eukaryota</taxon>
        <taxon>Metazoa</taxon>
        <taxon>Ecdysozoa</taxon>
        <taxon>Arthropoda</taxon>
        <taxon>Hexapoda</taxon>
        <taxon>Insecta</taxon>
        <taxon>Pterygota</taxon>
        <taxon>Neoptera</taxon>
        <taxon>Endopterygota</taxon>
        <taxon>Diptera</taxon>
        <taxon>Nematocera</taxon>
        <taxon>Sciaroidea</taxon>
        <taxon>Sciaridae</taxon>
        <taxon>Pseudolycoriella</taxon>
    </lineage>
</organism>
<proteinExistence type="predicted"/>
<dbReference type="Proteomes" id="UP001151699">
    <property type="component" value="Chromosome B"/>
</dbReference>
<evidence type="ECO:0000313" key="2">
    <source>
        <dbReference type="Proteomes" id="UP001151699"/>
    </source>
</evidence>